<comment type="caution">
    <text evidence="3">The sequence shown here is derived from an EMBL/GenBank/DDBJ whole genome shotgun (WGS) entry which is preliminary data.</text>
</comment>
<proteinExistence type="predicted"/>
<evidence type="ECO:0000313" key="3">
    <source>
        <dbReference type="EMBL" id="KAF6208831.1"/>
    </source>
</evidence>
<dbReference type="InterPro" id="IPR055350">
    <property type="entry name" value="CCDC142_C"/>
</dbReference>
<evidence type="ECO:0000256" key="1">
    <source>
        <dbReference type="SAM" id="MobiDB-lite"/>
    </source>
</evidence>
<dbReference type="PANTHER" id="PTHR21436">
    <property type="entry name" value="COILED-COIL DOMAIN-CONTAINING PROTEIN 142"/>
    <property type="match status" value="1"/>
</dbReference>
<feature type="domain" description="Coiled-coil protein 142 C-terminal" evidence="2">
    <location>
        <begin position="331"/>
        <end position="668"/>
    </location>
</feature>
<feature type="region of interest" description="Disordered" evidence="1">
    <location>
        <begin position="217"/>
        <end position="236"/>
    </location>
</feature>
<dbReference type="Proteomes" id="UP000466442">
    <property type="component" value="Unassembled WGS sequence"/>
</dbReference>
<name>A0A8S9XKM7_APOLU</name>
<dbReference type="AlphaFoldDB" id="A0A8S9XKM7"/>
<organism evidence="3 4">
    <name type="scientific">Apolygus lucorum</name>
    <name type="common">Small green plant bug</name>
    <name type="synonym">Lygocoris lucorum</name>
    <dbReference type="NCBI Taxonomy" id="248454"/>
    <lineage>
        <taxon>Eukaryota</taxon>
        <taxon>Metazoa</taxon>
        <taxon>Ecdysozoa</taxon>
        <taxon>Arthropoda</taxon>
        <taxon>Hexapoda</taxon>
        <taxon>Insecta</taxon>
        <taxon>Pterygota</taxon>
        <taxon>Neoptera</taxon>
        <taxon>Paraneoptera</taxon>
        <taxon>Hemiptera</taxon>
        <taxon>Heteroptera</taxon>
        <taxon>Panheteroptera</taxon>
        <taxon>Cimicomorpha</taxon>
        <taxon>Miridae</taxon>
        <taxon>Mirini</taxon>
        <taxon>Apolygus</taxon>
    </lineage>
</organism>
<dbReference type="OrthoDB" id="6579237at2759"/>
<dbReference type="PANTHER" id="PTHR21436:SF2">
    <property type="entry name" value="COILED-COIL DOMAIN-CONTAINING PROTEIN 142"/>
    <property type="match status" value="1"/>
</dbReference>
<dbReference type="InterPro" id="IPR026700">
    <property type="entry name" value="CCDC142"/>
</dbReference>
<gene>
    <name evidence="3" type="ORF">GE061_014572</name>
</gene>
<accession>A0A8S9XKM7</accession>
<evidence type="ECO:0000259" key="2">
    <source>
        <dbReference type="Pfam" id="PF14923"/>
    </source>
</evidence>
<reference evidence="3" key="1">
    <citation type="journal article" date="2021" name="Mol. Ecol. Resour.">
        <title>Apolygus lucorum genome provides insights into omnivorousness and mesophyll feeding.</title>
        <authorList>
            <person name="Liu Y."/>
            <person name="Liu H."/>
            <person name="Wang H."/>
            <person name="Huang T."/>
            <person name="Liu B."/>
            <person name="Yang B."/>
            <person name="Yin L."/>
            <person name="Li B."/>
            <person name="Zhang Y."/>
            <person name="Zhang S."/>
            <person name="Jiang F."/>
            <person name="Zhang X."/>
            <person name="Ren Y."/>
            <person name="Wang B."/>
            <person name="Wang S."/>
            <person name="Lu Y."/>
            <person name="Wu K."/>
            <person name="Fan W."/>
            <person name="Wang G."/>
        </authorList>
    </citation>
    <scope>NUCLEOTIDE SEQUENCE</scope>
    <source>
        <strain evidence="3">12Hb</strain>
    </source>
</reference>
<dbReference type="EMBL" id="WIXP02000006">
    <property type="protein sequence ID" value="KAF6208831.1"/>
    <property type="molecule type" value="Genomic_DNA"/>
</dbReference>
<evidence type="ECO:0000313" key="4">
    <source>
        <dbReference type="Proteomes" id="UP000466442"/>
    </source>
</evidence>
<dbReference type="Pfam" id="PF14923">
    <property type="entry name" value="CCDC142"/>
    <property type="match status" value="1"/>
</dbReference>
<sequence>MSVPGWLPPQDTAVQEYVHNCKKLNALAEALETTLAYLLYDDSVKWDCLAQVTEGLDSTCKLFVKVAGDHRAAIVSNFKCTHWKKLINNKRLSLTYFLNQTVTIGLGKFLESPEHLVHILKLIVFHDTILPLGSGAESKSVSIVRNTCPVMLLPMRKLSLTKILQIVAQLRAEECGQQLVYVLMNIKARREKAEEDYPTSENSSMEVYRALTENISPSHTSLSPGNGNGGRPAADPDSEEGILDSLIVMECARLRILFTTTVRVAPDYLGHHPVPDPVTGAIAKFKMSSKSKQKIVSYYQEVLWGMVGGYAEYSLIWKAIGFYGDTCNKWSSWLRKFVANVNLPQNLRPALQSLIDGLTVHVTTVTWDYSFRKALVAAGYQNGSYITDDVLNGTRTGMLFKDMFEELVALSNSCEGSNWTAVALEELPLTEQIPVLHRLDHSVHTCRLWAEGKARQLANMWNMDQFFRVTQTDVSWCLEALSKRHFSKNDDLLCPENSVHVMVCGKMRAKLVSEVQDNVIQLKQVPNESVEVLASVCRIYSLANLQLMFPEAKYWKQQFDEVPQYASNYVEDYLEVVLKPVIHAAAELESLVQQRVSCLVLDIMCEAWLDHIYKYKIKFSEWGALQLLADFGAVPTWLMERVKATPNLLCTEMLRRCEGVGRLLLSQRGHRVPMVDKTIRKYQGENNENSPQRMPPEMYVPNQTQWLELRASKVNLFSLCCPLNMVKPITQSE</sequence>
<protein>
    <recommendedName>
        <fullName evidence="2">Coiled-coil protein 142 C-terminal domain-containing protein</fullName>
    </recommendedName>
</protein>
<keyword evidence="4" id="KW-1185">Reference proteome</keyword>